<evidence type="ECO:0000313" key="2">
    <source>
        <dbReference type="EMBL" id="OXB16679.1"/>
    </source>
</evidence>
<dbReference type="OrthoDB" id="1355305at2"/>
<dbReference type="RefSeq" id="WP_070907302.1">
    <property type="nucleotide sequence ID" value="NZ_MIKE01000023.1"/>
</dbReference>
<evidence type="ECO:0000313" key="4">
    <source>
        <dbReference type="Proteomes" id="UP000198319"/>
    </source>
</evidence>
<name>A0A1S1J5A8_9FLAO</name>
<evidence type="ECO:0000313" key="1">
    <source>
        <dbReference type="EMBL" id="OHT44970.1"/>
    </source>
</evidence>
<keyword evidence="4" id="KW-1185">Reference proteome</keyword>
<reference evidence="2 4" key="3">
    <citation type="submission" date="2016-11" db="EMBL/GenBank/DDBJ databases">
        <title>Whole genomes of Flavobacteriaceae.</title>
        <authorList>
            <person name="Stine C."/>
            <person name="Li C."/>
            <person name="Tadesse D."/>
        </authorList>
    </citation>
    <scope>NUCLEOTIDE SEQUENCE [LARGE SCALE GENOMIC DNA]</scope>
    <source>
        <strain evidence="2 4">ATCC BAA-2541</strain>
    </source>
</reference>
<gene>
    <name evidence="2" type="ORF">B0A71_19650</name>
    <name evidence="1" type="ORF">BHE19_09650</name>
</gene>
<evidence type="ECO:0000313" key="3">
    <source>
        <dbReference type="Proteomes" id="UP000180252"/>
    </source>
</evidence>
<dbReference type="Proteomes" id="UP000180252">
    <property type="component" value="Unassembled WGS sequence"/>
</dbReference>
<organism evidence="1 3">
    <name type="scientific">Flavobacterium tructae</name>
    <dbReference type="NCBI Taxonomy" id="1114873"/>
    <lineage>
        <taxon>Bacteria</taxon>
        <taxon>Pseudomonadati</taxon>
        <taxon>Bacteroidota</taxon>
        <taxon>Flavobacteriia</taxon>
        <taxon>Flavobacteriales</taxon>
        <taxon>Flavobacteriaceae</taxon>
        <taxon>Flavobacterium</taxon>
    </lineage>
</organism>
<protein>
    <submittedName>
        <fullName evidence="1">Uncharacterized protein</fullName>
    </submittedName>
</protein>
<comment type="caution">
    <text evidence="1">The sequence shown here is derived from an EMBL/GenBank/DDBJ whole genome shotgun (WGS) entry which is preliminary data.</text>
</comment>
<reference evidence="1" key="2">
    <citation type="submission" date="2016-09" db="EMBL/GenBank/DDBJ databases">
        <authorList>
            <person name="Capua I."/>
            <person name="De Benedictis P."/>
            <person name="Joannis T."/>
            <person name="Lombin L.H."/>
            <person name="Cattoli G."/>
        </authorList>
    </citation>
    <scope>NUCLEOTIDE SEQUENCE [LARGE SCALE GENOMIC DNA]</scope>
    <source>
        <strain evidence="1">MSU</strain>
    </source>
</reference>
<proteinExistence type="predicted"/>
<dbReference type="EMBL" id="MIKE01000023">
    <property type="protein sequence ID" value="OHT44970.1"/>
    <property type="molecule type" value="Genomic_DNA"/>
</dbReference>
<dbReference type="STRING" id="1278819.BHE19_09650"/>
<accession>A0A1S1J5A8</accession>
<dbReference type="Proteomes" id="UP000198319">
    <property type="component" value="Unassembled WGS sequence"/>
</dbReference>
<dbReference type="AlphaFoldDB" id="A0A1S1J5A8"/>
<sequence length="214" mass="24799">MIKINVLLVALVVTLNSCNDRKTFNNVTNQRYLTLKSKFDSTLVNHFPTTLNSSDNFAVANTNSEKNDVGLFLFEYNLSSKSIKDLEKKIIQNYKSVYTNKDLCLLIVNRFETERTKDSLEMVEIRDSSLIDKPCYKKLLPVPNFIDFSISNNVDFWKDKSFKIYVLTAESGNYFKQFELQPNPQMPKGWENGFSKGVAINKTKNTVIYWSIIW</sequence>
<dbReference type="EMBL" id="MUHG01000028">
    <property type="protein sequence ID" value="OXB16679.1"/>
    <property type="molecule type" value="Genomic_DNA"/>
</dbReference>
<reference evidence="3" key="1">
    <citation type="submission" date="2016-09" db="EMBL/GenBank/DDBJ databases">
        <authorList>
            <person name="Chen S."/>
            <person name="Walker E."/>
        </authorList>
    </citation>
    <scope>NUCLEOTIDE SEQUENCE [LARGE SCALE GENOMIC DNA]</scope>
    <source>
        <strain evidence="3">MSU</strain>
    </source>
</reference>